<gene>
    <name evidence="1" type="ORF">DERYTH_LOCUS23578</name>
</gene>
<feature type="non-terminal residue" evidence="1">
    <location>
        <position position="55"/>
    </location>
</feature>
<dbReference type="Proteomes" id="UP000789405">
    <property type="component" value="Unassembled WGS sequence"/>
</dbReference>
<dbReference type="AlphaFoldDB" id="A0A9N9P469"/>
<protein>
    <submittedName>
        <fullName evidence="1">6498_t:CDS:1</fullName>
    </submittedName>
</protein>
<evidence type="ECO:0000313" key="2">
    <source>
        <dbReference type="Proteomes" id="UP000789405"/>
    </source>
</evidence>
<sequence length="55" mass="6367">MITIQNISISHQEVLNTIEILEQYIVQNDFSEAAQYEHDEALLKLQKGKVLKLIL</sequence>
<organism evidence="1 2">
    <name type="scientific">Dentiscutata erythropus</name>
    <dbReference type="NCBI Taxonomy" id="1348616"/>
    <lineage>
        <taxon>Eukaryota</taxon>
        <taxon>Fungi</taxon>
        <taxon>Fungi incertae sedis</taxon>
        <taxon>Mucoromycota</taxon>
        <taxon>Glomeromycotina</taxon>
        <taxon>Glomeromycetes</taxon>
        <taxon>Diversisporales</taxon>
        <taxon>Gigasporaceae</taxon>
        <taxon>Dentiscutata</taxon>
    </lineage>
</organism>
<evidence type="ECO:0000313" key="1">
    <source>
        <dbReference type="EMBL" id="CAG8801998.1"/>
    </source>
</evidence>
<dbReference type="EMBL" id="CAJVPY010036447">
    <property type="protein sequence ID" value="CAG8801998.1"/>
    <property type="molecule type" value="Genomic_DNA"/>
</dbReference>
<reference evidence="1" key="1">
    <citation type="submission" date="2021-06" db="EMBL/GenBank/DDBJ databases">
        <authorList>
            <person name="Kallberg Y."/>
            <person name="Tangrot J."/>
            <person name="Rosling A."/>
        </authorList>
    </citation>
    <scope>NUCLEOTIDE SEQUENCE</scope>
    <source>
        <strain evidence="1">MA453B</strain>
    </source>
</reference>
<feature type="non-terminal residue" evidence="1">
    <location>
        <position position="1"/>
    </location>
</feature>
<comment type="caution">
    <text evidence="1">The sequence shown here is derived from an EMBL/GenBank/DDBJ whole genome shotgun (WGS) entry which is preliminary data.</text>
</comment>
<proteinExistence type="predicted"/>
<keyword evidence="2" id="KW-1185">Reference proteome</keyword>
<accession>A0A9N9P469</accession>
<name>A0A9N9P469_9GLOM</name>